<keyword evidence="1" id="KW-1133">Transmembrane helix</keyword>
<evidence type="ECO:0000256" key="1">
    <source>
        <dbReference type="SAM" id="Phobius"/>
    </source>
</evidence>
<name>A0A1M6I0K4_9FIRM</name>
<dbReference type="Proteomes" id="UP000324781">
    <property type="component" value="Unassembled WGS sequence"/>
</dbReference>
<protein>
    <submittedName>
        <fullName evidence="2">Uncharacterized protein</fullName>
    </submittedName>
</protein>
<reference evidence="2 3" key="1">
    <citation type="submission" date="2016-11" db="EMBL/GenBank/DDBJ databases">
        <authorList>
            <person name="Varghese N."/>
            <person name="Submissions S."/>
        </authorList>
    </citation>
    <scope>NUCLEOTIDE SEQUENCE [LARGE SCALE GENOMIC DNA]</scope>
    <source>
        <strain evidence="2 3">DSM 19027</strain>
    </source>
</reference>
<dbReference type="EMBL" id="FQZP01000037">
    <property type="protein sequence ID" value="SHJ27900.1"/>
    <property type="molecule type" value="Genomic_DNA"/>
</dbReference>
<proteinExistence type="predicted"/>
<organism evidence="2 3">
    <name type="scientific">Thermoclostridium caenicola</name>
    <dbReference type="NCBI Taxonomy" id="659425"/>
    <lineage>
        <taxon>Bacteria</taxon>
        <taxon>Bacillati</taxon>
        <taxon>Bacillota</taxon>
        <taxon>Clostridia</taxon>
        <taxon>Eubacteriales</taxon>
        <taxon>Oscillospiraceae</taxon>
        <taxon>Thermoclostridium</taxon>
    </lineage>
</organism>
<evidence type="ECO:0000313" key="2">
    <source>
        <dbReference type="EMBL" id="SHJ27900.1"/>
    </source>
</evidence>
<keyword evidence="3" id="KW-1185">Reference proteome</keyword>
<dbReference type="OrthoDB" id="9782250at2"/>
<feature type="transmembrane region" description="Helical" evidence="1">
    <location>
        <begin position="29"/>
        <end position="47"/>
    </location>
</feature>
<evidence type="ECO:0000313" key="3">
    <source>
        <dbReference type="Proteomes" id="UP000324781"/>
    </source>
</evidence>
<accession>A0A1M6I0K4</accession>
<keyword evidence="1" id="KW-0472">Membrane</keyword>
<sequence length="124" mass="14038">MMVCGIVVSLRFIEHQKLDKAGLVFRVKDIIYCLIGVLSTAAFYAVVMGMESLIQGKDLFPRFISKIANGYERSLINVLLIPISEEMLCRGFILGNCFESLKRWHDLGFGTTQNEPFLYLAKVI</sequence>
<keyword evidence="1" id="KW-0812">Transmembrane</keyword>
<dbReference type="AlphaFoldDB" id="A0A1M6I0K4"/>
<gene>
    <name evidence="2" type="ORF">SAMN05444373_103727</name>
</gene>
<dbReference type="RefSeq" id="WP_149679122.1">
    <property type="nucleotide sequence ID" value="NZ_FQZP01000037.1"/>
</dbReference>